<evidence type="ECO:0000313" key="7">
    <source>
        <dbReference type="Proteomes" id="UP000030764"/>
    </source>
</evidence>
<evidence type="ECO:0000256" key="3">
    <source>
        <dbReference type="ARBA" id="ARBA00023274"/>
    </source>
</evidence>
<organism evidence="6 7">
    <name type="scientific">Trichuris suis</name>
    <name type="common">pig whipworm</name>
    <dbReference type="NCBI Taxonomy" id="68888"/>
    <lineage>
        <taxon>Eukaryota</taxon>
        <taxon>Metazoa</taxon>
        <taxon>Ecdysozoa</taxon>
        <taxon>Nematoda</taxon>
        <taxon>Enoplea</taxon>
        <taxon>Dorylaimia</taxon>
        <taxon>Trichinellida</taxon>
        <taxon>Trichuridae</taxon>
        <taxon>Trichuris</taxon>
    </lineage>
</organism>
<comment type="similarity">
    <text evidence="1">Belongs to the universal ribosomal protein uS12 family.</text>
</comment>
<keyword evidence="3" id="KW-0687">Ribonucleoprotein</keyword>
<dbReference type="InterPro" id="IPR005679">
    <property type="entry name" value="Ribosomal_uS12_bac"/>
</dbReference>
<dbReference type="Pfam" id="PF00164">
    <property type="entry name" value="Ribosom_S12_S23"/>
    <property type="match status" value="1"/>
</dbReference>
<dbReference type="Gene3D" id="1.20.120.1760">
    <property type="match status" value="1"/>
</dbReference>
<keyword evidence="7" id="KW-1185">Reference proteome</keyword>
<dbReference type="InterPro" id="IPR006032">
    <property type="entry name" value="Ribosomal_uS12"/>
</dbReference>
<evidence type="ECO:0000256" key="5">
    <source>
        <dbReference type="SAM" id="Phobius"/>
    </source>
</evidence>
<dbReference type="PROSITE" id="PS00055">
    <property type="entry name" value="RIBOSOMAL_S12"/>
    <property type="match status" value="1"/>
</dbReference>
<evidence type="ECO:0000313" key="6">
    <source>
        <dbReference type="EMBL" id="KFD47988.1"/>
    </source>
</evidence>
<feature type="transmembrane region" description="Helical" evidence="5">
    <location>
        <begin position="357"/>
        <end position="374"/>
    </location>
</feature>
<sequence>MSIPICTCRGVLGNLVNRLFSSPFSGPLGQSVRWKNLFEMHMRGGRPERRPQPKSPISGHPQMRGVVLKVLIKKPKKPNSANRKCVLVRLTNGKETVAWIPGEGHNLQEHSQVLVEGGRKPDLIGAHSIHMLVRHFFSCYPCLRIVLRPSNTHKRWWCLKAAYAIRFDRNGLLRKTIRTLSVPKSSKKLDSDSSQRERLFTIPNLLCSARIAVSPLLGYWVVCGDYGPALALFSLAGATDVLDGLIARYVPGQGTILGTLIDPLADKILLSTLFVTLTYVHLIPVPLTVLVLSRDIALIFASIFIRLKSIPAESKSWRTFFDITKPVANTFLQIGLVCTTLATLVWNIECSHLLRTLWYLTAATTVGSGIGYTFSKTALRKLNDENRSAH</sequence>
<dbReference type="GO" id="GO:0016780">
    <property type="term" value="F:phosphotransferase activity, for other substituted phosphate groups"/>
    <property type="evidence" value="ECO:0007669"/>
    <property type="project" value="InterPro"/>
</dbReference>
<keyword evidence="2" id="KW-0689">Ribosomal protein</keyword>
<dbReference type="InterPro" id="IPR043130">
    <property type="entry name" value="CDP-OH_PTrfase_TM_dom"/>
</dbReference>
<reference evidence="6 7" key="1">
    <citation type="journal article" date="2014" name="Nat. Genet.">
        <title>Genome and transcriptome of the porcine whipworm Trichuris suis.</title>
        <authorList>
            <person name="Jex A.R."/>
            <person name="Nejsum P."/>
            <person name="Schwarz E.M."/>
            <person name="Hu L."/>
            <person name="Young N.D."/>
            <person name="Hall R.S."/>
            <person name="Korhonen P.K."/>
            <person name="Liao S."/>
            <person name="Thamsborg S."/>
            <person name="Xia J."/>
            <person name="Xu P."/>
            <person name="Wang S."/>
            <person name="Scheerlinck J.P."/>
            <person name="Hofmann A."/>
            <person name="Sternberg P.W."/>
            <person name="Wang J."/>
            <person name="Gasser R.B."/>
        </authorList>
    </citation>
    <scope>NUCLEOTIDE SEQUENCE [LARGE SCALE GENOMIC DNA]</scope>
    <source>
        <strain evidence="6">DCEP-RM93M</strain>
    </source>
</reference>
<keyword evidence="5" id="KW-0812">Transmembrane</keyword>
<name>A0A085LSP2_9BILA</name>
<dbReference type="Pfam" id="PF01066">
    <property type="entry name" value="CDP-OH_P_transf"/>
    <property type="match status" value="1"/>
</dbReference>
<feature type="transmembrane region" description="Helical" evidence="5">
    <location>
        <begin position="279"/>
        <end position="305"/>
    </location>
</feature>
<dbReference type="InterPro" id="IPR012340">
    <property type="entry name" value="NA-bd_OB-fold"/>
</dbReference>
<dbReference type="CDD" id="cd03368">
    <property type="entry name" value="Ribosomal_S12"/>
    <property type="match status" value="1"/>
</dbReference>
<proteinExistence type="inferred from homology"/>
<accession>A0A085LSP2</accession>
<dbReference type="GO" id="GO:0015935">
    <property type="term" value="C:small ribosomal subunit"/>
    <property type="evidence" value="ECO:0007669"/>
    <property type="project" value="InterPro"/>
</dbReference>
<dbReference type="GO" id="GO:0003735">
    <property type="term" value="F:structural constituent of ribosome"/>
    <property type="evidence" value="ECO:0007669"/>
    <property type="project" value="InterPro"/>
</dbReference>
<keyword evidence="5" id="KW-0472">Membrane</keyword>
<dbReference type="GO" id="GO:0016020">
    <property type="term" value="C:membrane"/>
    <property type="evidence" value="ECO:0007669"/>
    <property type="project" value="InterPro"/>
</dbReference>
<evidence type="ECO:0000256" key="4">
    <source>
        <dbReference type="ARBA" id="ARBA00035248"/>
    </source>
</evidence>
<dbReference type="Proteomes" id="UP000030764">
    <property type="component" value="Unassembled WGS sequence"/>
</dbReference>
<dbReference type="AlphaFoldDB" id="A0A085LSP2"/>
<evidence type="ECO:0000256" key="1">
    <source>
        <dbReference type="ARBA" id="ARBA00005657"/>
    </source>
</evidence>
<dbReference type="Gene3D" id="2.40.50.140">
    <property type="entry name" value="Nucleic acid-binding proteins"/>
    <property type="match status" value="1"/>
</dbReference>
<feature type="transmembrane region" description="Helical" evidence="5">
    <location>
        <begin position="326"/>
        <end position="345"/>
    </location>
</feature>
<dbReference type="GO" id="GO:0008654">
    <property type="term" value="P:phospholipid biosynthetic process"/>
    <property type="evidence" value="ECO:0007669"/>
    <property type="project" value="InterPro"/>
</dbReference>
<evidence type="ECO:0000256" key="2">
    <source>
        <dbReference type="ARBA" id="ARBA00022980"/>
    </source>
</evidence>
<dbReference type="InterPro" id="IPR000462">
    <property type="entry name" value="CDP-OH_P_trans"/>
</dbReference>
<keyword evidence="5" id="KW-1133">Transmembrane helix</keyword>
<dbReference type="PANTHER" id="PTHR11652">
    <property type="entry name" value="30S RIBOSOMAL PROTEIN S12 FAMILY MEMBER"/>
    <property type="match status" value="1"/>
</dbReference>
<dbReference type="SUPFAM" id="SSF50249">
    <property type="entry name" value="Nucleic acid-binding proteins"/>
    <property type="match status" value="1"/>
</dbReference>
<gene>
    <name evidence="6" type="ORF">M513_11165</name>
</gene>
<dbReference type="PRINTS" id="PR01034">
    <property type="entry name" value="RIBOSOMALS12"/>
</dbReference>
<dbReference type="GO" id="GO:0006412">
    <property type="term" value="P:translation"/>
    <property type="evidence" value="ECO:0007669"/>
    <property type="project" value="InterPro"/>
</dbReference>
<dbReference type="EMBL" id="KL363308">
    <property type="protein sequence ID" value="KFD47988.1"/>
    <property type="molecule type" value="Genomic_DNA"/>
</dbReference>
<protein>
    <recommendedName>
        <fullName evidence="4">Small ribosomal subunit protein uS12m</fullName>
    </recommendedName>
</protein>